<dbReference type="Proteomes" id="UP001278766">
    <property type="component" value="Unassembled WGS sequence"/>
</dbReference>
<feature type="repeat" description="ANK" evidence="3">
    <location>
        <begin position="296"/>
        <end position="328"/>
    </location>
</feature>
<evidence type="ECO:0000313" key="6">
    <source>
        <dbReference type="Proteomes" id="UP001278766"/>
    </source>
</evidence>
<dbReference type="EMBL" id="JAUEPN010000002">
    <property type="protein sequence ID" value="KAK3299725.1"/>
    <property type="molecule type" value="Genomic_DNA"/>
</dbReference>
<dbReference type="GeneID" id="87844905"/>
<dbReference type="AlphaFoldDB" id="A0AAE0HNC2"/>
<evidence type="ECO:0000256" key="1">
    <source>
        <dbReference type="ARBA" id="ARBA00022737"/>
    </source>
</evidence>
<dbReference type="PANTHER" id="PTHR24198:SF165">
    <property type="entry name" value="ANKYRIN REPEAT-CONTAINING PROTEIN-RELATED"/>
    <property type="match status" value="1"/>
</dbReference>
<evidence type="ECO:0000256" key="2">
    <source>
        <dbReference type="ARBA" id="ARBA00023043"/>
    </source>
</evidence>
<gene>
    <name evidence="5" type="ORF">B0H64DRAFT_472806</name>
</gene>
<feature type="repeat" description="ANK" evidence="3">
    <location>
        <begin position="263"/>
        <end position="295"/>
    </location>
</feature>
<dbReference type="InterPro" id="IPR036770">
    <property type="entry name" value="Ankyrin_rpt-contain_sf"/>
</dbReference>
<comment type="caution">
    <text evidence="5">The sequence shown here is derived from an EMBL/GenBank/DDBJ whole genome shotgun (WGS) entry which is preliminary data.</text>
</comment>
<dbReference type="PROSITE" id="PS50088">
    <property type="entry name" value="ANK_REPEAT"/>
    <property type="match status" value="3"/>
</dbReference>
<organism evidence="5 6">
    <name type="scientific">Chaetomium fimeti</name>
    <dbReference type="NCBI Taxonomy" id="1854472"/>
    <lineage>
        <taxon>Eukaryota</taxon>
        <taxon>Fungi</taxon>
        <taxon>Dikarya</taxon>
        <taxon>Ascomycota</taxon>
        <taxon>Pezizomycotina</taxon>
        <taxon>Sordariomycetes</taxon>
        <taxon>Sordariomycetidae</taxon>
        <taxon>Sordariales</taxon>
        <taxon>Chaetomiaceae</taxon>
        <taxon>Chaetomium</taxon>
    </lineage>
</organism>
<proteinExistence type="predicted"/>
<name>A0AAE0HNC2_9PEZI</name>
<dbReference type="Pfam" id="PF12796">
    <property type="entry name" value="Ank_2"/>
    <property type="match status" value="1"/>
</dbReference>
<evidence type="ECO:0000256" key="4">
    <source>
        <dbReference type="SAM" id="MobiDB-lite"/>
    </source>
</evidence>
<reference evidence="5" key="1">
    <citation type="journal article" date="2023" name="Mol. Phylogenet. Evol.">
        <title>Genome-scale phylogeny and comparative genomics of the fungal order Sordariales.</title>
        <authorList>
            <person name="Hensen N."/>
            <person name="Bonometti L."/>
            <person name="Westerberg I."/>
            <person name="Brannstrom I.O."/>
            <person name="Guillou S."/>
            <person name="Cros-Aarteil S."/>
            <person name="Calhoun S."/>
            <person name="Haridas S."/>
            <person name="Kuo A."/>
            <person name="Mondo S."/>
            <person name="Pangilinan J."/>
            <person name="Riley R."/>
            <person name="LaButti K."/>
            <person name="Andreopoulos B."/>
            <person name="Lipzen A."/>
            <person name="Chen C."/>
            <person name="Yan M."/>
            <person name="Daum C."/>
            <person name="Ng V."/>
            <person name="Clum A."/>
            <person name="Steindorff A."/>
            <person name="Ohm R.A."/>
            <person name="Martin F."/>
            <person name="Silar P."/>
            <person name="Natvig D.O."/>
            <person name="Lalanne C."/>
            <person name="Gautier V."/>
            <person name="Ament-Velasquez S.L."/>
            <person name="Kruys A."/>
            <person name="Hutchinson M.I."/>
            <person name="Powell A.J."/>
            <person name="Barry K."/>
            <person name="Miller A.N."/>
            <person name="Grigoriev I.V."/>
            <person name="Debuchy R."/>
            <person name="Gladieux P."/>
            <person name="Hiltunen Thoren M."/>
            <person name="Johannesson H."/>
        </authorList>
    </citation>
    <scope>NUCLEOTIDE SEQUENCE</scope>
    <source>
        <strain evidence="5">CBS 168.71</strain>
    </source>
</reference>
<feature type="repeat" description="ANK" evidence="3">
    <location>
        <begin position="230"/>
        <end position="262"/>
    </location>
</feature>
<dbReference type="SUPFAM" id="SSF48403">
    <property type="entry name" value="Ankyrin repeat"/>
    <property type="match status" value="1"/>
</dbReference>
<keyword evidence="2 3" id="KW-0040">ANK repeat</keyword>
<keyword evidence="1" id="KW-0677">Repeat</keyword>
<protein>
    <submittedName>
        <fullName evidence="5">Ankyrin repeat-containing domain protein</fullName>
    </submittedName>
</protein>
<feature type="region of interest" description="Disordered" evidence="4">
    <location>
        <begin position="401"/>
        <end position="450"/>
    </location>
</feature>
<dbReference type="SMART" id="SM00248">
    <property type="entry name" value="ANK"/>
    <property type="match status" value="4"/>
</dbReference>
<accession>A0AAE0HNC2</accession>
<dbReference type="RefSeq" id="XP_062663239.1">
    <property type="nucleotide sequence ID" value="XM_062807957.1"/>
</dbReference>
<evidence type="ECO:0000313" key="5">
    <source>
        <dbReference type="EMBL" id="KAK3299725.1"/>
    </source>
</evidence>
<keyword evidence="6" id="KW-1185">Reference proteome</keyword>
<dbReference type="PANTHER" id="PTHR24198">
    <property type="entry name" value="ANKYRIN REPEAT AND PROTEIN KINASE DOMAIN-CONTAINING PROTEIN"/>
    <property type="match status" value="1"/>
</dbReference>
<evidence type="ECO:0000256" key="3">
    <source>
        <dbReference type="PROSITE-ProRule" id="PRU00023"/>
    </source>
</evidence>
<dbReference type="InterPro" id="IPR002110">
    <property type="entry name" value="Ankyrin_rpt"/>
</dbReference>
<sequence length="450" mass="49490">MLRGLIEINRVHHLQSIHETVHGFFVTGGLTKPRVGENLRLVVIDETHYMDWLEDYIRFLPHYTTEARMEAVLPNQLIHSVDRVVQIISRRRISASLSGVGFGARAYKDIIKEINRDRLGPHILNNRHLISCCVSTALLCNRILHTLETNQAPHAMPSADSAMSAISPDDRPWSKSDYRTAFWGGTLIQSDPNVLEPVALQIRQSQQRDAMIKLHRLLSSGISVQSIDGEGNTLLHVAAWQGMPELIETICDYGHPINILNNYGMTPVCLAAQCGHSDAAARLLARGASASLPGPEGCTPLHLSMETTNLAMTRLLIALGASVSARDVLGQSPFHAAAKYNVPEDIITILVNYALDDNLVTSIMIAIYYGRNALHWPDPRARWPGHKTNYVKMMESRVGYRQQSSSAGGHPAADSGLLSRWRPPPGPPPSSPPSPPPSPRTSEDGQPVDT</sequence>
<reference evidence="5" key="2">
    <citation type="submission" date="2023-06" db="EMBL/GenBank/DDBJ databases">
        <authorList>
            <consortium name="Lawrence Berkeley National Laboratory"/>
            <person name="Haridas S."/>
            <person name="Hensen N."/>
            <person name="Bonometti L."/>
            <person name="Westerberg I."/>
            <person name="Brannstrom I.O."/>
            <person name="Guillou S."/>
            <person name="Cros-Aarteil S."/>
            <person name="Calhoun S."/>
            <person name="Kuo A."/>
            <person name="Mondo S."/>
            <person name="Pangilinan J."/>
            <person name="Riley R."/>
            <person name="Labutti K."/>
            <person name="Andreopoulos B."/>
            <person name="Lipzen A."/>
            <person name="Chen C."/>
            <person name="Yanf M."/>
            <person name="Daum C."/>
            <person name="Ng V."/>
            <person name="Clum A."/>
            <person name="Steindorff A."/>
            <person name="Ohm R."/>
            <person name="Martin F."/>
            <person name="Silar P."/>
            <person name="Natvig D."/>
            <person name="Lalanne C."/>
            <person name="Gautier V."/>
            <person name="Ament-Velasquez S.L."/>
            <person name="Kruys A."/>
            <person name="Hutchinson M.I."/>
            <person name="Powell A.J."/>
            <person name="Barry K."/>
            <person name="Miller A.N."/>
            <person name="Grigoriev I.V."/>
            <person name="Debuchy R."/>
            <person name="Gladieux P."/>
            <person name="Thoren M.H."/>
            <person name="Johannesson H."/>
        </authorList>
    </citation>
    <scope>NUCLEOTIDE SEQUENCE</scope>
    <source>
        <strain evidence="5">CBS 168.71</strain>
    </source>
</reference>
<dbReference type="Gene3D" id="1.25.40.20">
    <property type="entry name" value="Ankyrin repeat-containing domain"/>
    <property type="match status" value="1"/>
</dbReference>
<feature type="compositionally biased region" description="Pro residues" evidence="4">
    <location>
        <begin position="422"/>
        <end position="439"/>
    </location>
</feature>
<dbReference type="PROSITE" id="PS50297">
    <property type="entry name" value="ANK_REP_REGION"/>
    <property type="match status" value="2"/>
</dbReference>